<dbReference type="InterPro" id="IPR000326">
    <property type="entry name" value="PAP2/HPO"/>
</dbReference>
<evidence type="ECO:0000256" key="7">
    <source>
        <dbReference type="SAM" id="Phobius"/>
    </source>
</evidence>
<evidence type="ECO:0000256" key="5">
    <source>
        <dbReference type="ARBA" id="ARBA00022989"/>
    </source>
</evidence>
<evidence type="ECO:0000256" key="3">
    <source>
        <dbReference type="ARBA" id="ARBA00022692"/>
    </source>
</evidence>
<keyword evidence="2" id="KW-1003">Cell membrane</keyword>
<dbReference type="SUPFAM" id="SSF48317">
    <property type="entry name" value="Acid phosphatase/Vanadium-dependent haloperoxidase"/>
    <property type="match status" value="1"/>
</dbReference>
<organism evidence="9 10">
    <name type="scientific">Clostridium gallinarum</name>
    <dbReference type="NCBI Taxonomy" id="2762246"/>
    <lineage>
        <taxon>Bacteria</taxon>
        <taxon>Bacillati</taxon>
        <taxon>Bacillota</taxon>
        <taxon>Clostridia</taxon>
        <taxon>Eubacteriales</taxon>
        <taxon>Clostridiaceae</taxon>
        <taxon>Clostridium</taxon>
    </lineage>
</organism>
<comment type="subcellular location">
    <subcellularLocation>
        <location evidence="1">Cell membrane</location>
        <topology evidence="1">Multi-pass membrane protein</topology>
    </subcellularLocation>
</comment>
<evidence type="ECO:0000256" key="1">
    <source>
        <dbReference type="ARBA" id="ARBA00004651"/>
    </source>
</evidence>
<protein>
    <submittedName>
        <fullName evidence="9">Phosphatase PAP2 family protein</fullName>
    </submittedName>
</protein>
<keyword evidence="4" id="KW-0378">Hydrolase</keyword>
<dbReference type="PANTHER" id="PTHR14969">
    <property type="entry name" value="SPHINGOSINE-1-PHOSPHATE PHOSPHOHYDROLASE"/>
    <property type="match status" value="1"/>
</dbReference>
<evidence type="ECO:0000313" key="10">
    <source>
        <dbReference type="Proteomes" id="UP000640335"/>
    </source>
</evidence>
<evidence type="ECO:0000256" key="4">
    <source>
        <dbReference type="ARBA" id="ARBA00022801"/>
    </source>
</evidence>
<feature type="transmembrane region" description="Helical" evidence="7">
    <location>
        <begin position="28"/>
        <end position="51"/>
    </location>
</feature>
<dbReference type="CDD" id="cd03392">
    <property type="entry name" value="PAP2_like_2"/>
    <property type="match status" value="1"/>
</dbReference>
<comment type="caution">
    <text evidence="9">The sequence shown here is derived from an EMBL/GenBank/DDBJ whole genome shotgun (WGS) entry which is preliminary data.</text>
</comment>
<evidence type="ECO:0000256" key="2">
    <source>
        <dbReference type="ARBA" id="ARBA00022475"/>
    </source>
</evidence>
<accession>A0ABR8Q2K6</accession>
<evidence type="ECO:0000259" key="8">
    <source>
        <dbReference type="SMART" id="SM00014"/>
    </source>
</evidence>
<dbReference type="RefSeq" id="WP_191749414.1">
    <property type="nucleotide sequence ID" value="NZ_JACSQZ010000014.1"/>
</dbReference>
<reference evidence="9 10" key="1">
    <citation type="submission" date="2020-08" db="EMBL/GenBank/DDBJ databases">
        <title>A Genomic Blueprint of the Chicken Gut Microbiome.</title>
        <authorList>
            <person name="Gilroy R."/>
            <person name="Ravi A."/>
            <person name="Getino M."/>
            <person name="Pursley I."/>
            <person name="Horton D.L."/>
            <person name="Alikhan N.-F."/>
            <person name="Baker D."/>
            <person name="Gharbi K."/>
            <person name="Hall N."/>
            <person name="Watson M."/>
            <person name="Adriaenssens E.M."/>
            <person name="Foster-Nyarko E."/>
            <person name="Jarju S."/>
            <person name="Secka A."/>
            <person name="Antonio M."/>
            <person name="Oren A."/>
            <person name="Chaudhuri R."/>
            <person name="La Ragione R.M."/>
            <person name="Hildebrand F."/>
            <person name="Pallen M.J."/>
        </authorList>
    </citation>
    <scope>NUCLEOTIDE SEQUENCE [LARGE SCALE GENOMIC DNA]</scope>
    <source>
        <strain evidence="9 10">Sa3CUN1</strain>
    </source>
</reference>
<dbReference type="Proteomes" id="UP000640335">
    <property type="component" value="Unassembled WGS sequence"/>
</dbReference>
<name>A0ABR8Q2K6_9CLOT</name>
<keyword evidence="5 7" id="KW-1133">Transmembrane helix</keyword>
<feature type="transmembrane region" description="Helical" evidence="7">
    <location>
        <begin position="58"/>
        <end position="77"/>
    </location>
</feature>
<dbReference type="PANTHER" id="PTHR14969:SF62">
    <property type="entry name" value="DECAPRENYLPHOSPHORYL-5-PHOSPHORIBOSE PHOSPHATASE RV3807C-RELATED"/>
    <property type="match status" value="1"/>
</dbReference>
<feature type="domain" description="Phosphatidic acid phosphatase type 2/haloperoxidase" evidence="8">
    <location>
        <begin position="58"/>
        <end position="168"/>
    </location>
</feature>
<dbReference type="InterPro" id="IPR036938">
    <property type="entry name" value="PAP2/HPO_sf"/>
</dbReference>
<keyword evidence="3 7" id="KW-0812">Transmembrane</keyword>
<dbReference type="SMART" id="SM00014">
    <property type="entry name" value="acidPPc"/>
    <property type="match status" value="1"/>
</dbReference>
<feature type="transmembrane region" description="Helical" evidence="7">
    <location>
        <begin position="153"/>
        <end position="171"/>
    </location>
</feature>
<sequence>METLLNNFDIGILNFIRDNLSSPFMDKFMTFITYLGDNGAIWIAIGIILIIQRKYRKIGLVLLLGLLLNAILGEVIIKNIVQRPRVFNTYPDISIIINPPDSYSFPSGHTASSFTAAMLIGYYLKKWRYGAYILASLIAFSRLYLFVHYPTDIICGILLGTISALITIKFAEENKFKKLLK</sequence>
<proteinExistence type="predicted"/>
<evidence type="ECO:0000313" key="9">
    <source>
        <dbReference type="EMBL" id="MBD7914650.1"/>
    </source>
</evidence>
<keyword evidence="6 7" id="KW-0472">Membrane</keyword>
<dbReference type="Pfam" id="PF01569">
    <property type="entry name" value="PAP2"/>
    <property type="match status" value="1"/>
</dbReference>
<keyword evidence="10" id="KW-1185">Reference proteome</keyword>
<dbReference type="Gene3D" id="1.20.144.10">
    <property type="entry name" value="Phosphatidic acid phosphatase type 2/haloperoxidase"/>
    <property type="match status" value="2"/>
</dbReference>
<dbReference type="EMBL" id="JACSQZ010000014">
    <property type="protein sequence ID" value="MBD7914650.1"/>
    <property type="molecule type" value="Genomic_DNA"/>
</dbReference>
<feature type="transmembrane region" description="Helical" evidence="7">
    <location>
        <begin position="107"/>
        <end position="124"/>
    </location>
</feature>
<evidence type="ECO:0000256" key="6">
    <source>
        <dbReference type="ARBA" id="ARBA00023136"/>
    </source>
</evidence>
<gene>
    <name evidence="9" type="ORF">H9660_05780</name>
</gene>